<sequence length="48" mass="5254">MPKLLFILLCWSAWLPFTASAEEPVIEPRIIGGIESEGGELRGKPTSI</sequence>
<accession>A0A090R3B3</accession>
<keyword evidence="1" id="KW-0732">Signal</keyword>
<dbReference type="AlphaFoldDB" id="A0A090R3B3"/>
<reference evidence="2 3" key="1">
    <citation type="journal article" date="2014" name="Genome Announc.">
        <title>Draft Genome Sequences of Two Vibrionaceae Species, Vibrio ponticus C121 and Photobacterium aphoticum C119, Isolated as Coral Reef Microbiota.</title>
        <authorList>
            <person name="Al-saari N."/>
            <person name="Meirelles P.M."/>
            <person name="Mino S."/>
            <person name="Suda W."/>
            <person name="Oshima K."/>
            <person name="Hattori M."/>
            <person name="Ohkuma M."/>
            <person name="Thompson F.L."/>
            <person name="Gomez-Gil B."/>
            <person name="Sawabe T."/>
            <person name="Sawabe T."/>
        </authorList>
    </citation>
    <scope>NUCLEOTIDE SEQUENCE [LARGE SCALE GENOMIC DNA]</scope>
    <source>
        <strain evidence="2 3">JCM 19237</strain>
    </source>
</reference>
<evidence type="ECO:0000313" key="2">
    <source>
        <dbReference type="EMBL" id="GAL08609.1"/>
    </source>
</evidence>
<dbReference type="EMBL" id="BBMN01000028">
    <property type="protein sequence ID" value="GAL08609.1"/>
    <property type="molecule type" value="Genomic_DNA"/>
</dbReference>
<evidence type="ECO:0000256" key="1">
    <source>
        <dbReference type="SAM" id="SignalP"/>
    </source>
</evidence>
<dbReference type="Proteomes" id="UP000029227">
    <property type="component" value="Unassembled WGS sequence"/>
</dbReference>
<dbReference type="STRING" id="754436.JCM19237_3148"/>
<gene>
    <name evidence="2" type="ORF">JCM19237_3148</name>
</gene>
<feature type="signal peptide" evidence="1">
    <location>
        <begin position="1"/>
        <end position="21"/>
    </location>
</feature>
<proteinExistence type="predicted"/>
<evidence type="ECO:0000313" key="3">
    <source>
        <dbReference type="Proteomes" id="UP000029227"/>
    </source>
</evidence>
<protein>
    <submittedName>
        <fullName evidence="2">Uncharacterized protein</fullName>
    </submittedName>
</protein>
<organism evidence="2 3">
    <name type="scientific">Photobacterium aphoticum</name>
    <dbReference type="NCBI Taxonomy" id="754436"/>
    <lineage>
        <taxon>Bacteria</taxon>
        <taxon>Pseudomonadati</taxon>
        <taxon>Pseudomonadota</taxon>
        <taxon>Gammaproteobacteria</taxon>
        <taxon>Vibrionales</taxon>
        <taxon>Vibrionaceae</taxon>
        <taxon>Photobacterium</taxon>
    </lineage>
</organism>
<feature type="chain" id="PRO_5001862211" evidence="1">
    <location>
        <begin position="22"/>
        <end position="48"/>
    </location>
</feature>
<name>A0A090R3B3_9GAMM</name>
<comment type="caution">
    <text evidence="2">The sequence shown here is derived from an EMBL/GenBank/DDBJ whole genome shotgun (WGS) entry which is preliminary data.</text>
</comment>